<accession>A0AAV8TMC4</accession>
<dbReference type="AlphaFoldDB" id="A0AAV8TMC4"/>
<evidence type="ECO:0000313" key="4">
    <source>
        <dbReference type="Proteomes" id="UP001159364"/>
    </source>
</evidence>
<comment type="caution">
    <text evidence="3">The sequence shown here is derived from an EMBL/GenBank/DDBJ whole genome shotgun (WGS) entry which is preliminary data.</text>
</comment>
<keyword evidence="2" id="KW-0472">Membrane</keyword>
<keyword evidence="2" id="KW-0812">Transmembrane</keyword>
<proteinExistence type="predicted"/>
<organism evidence="3 4">
    <name type="scientific">Erythroxylum novogranatense</name>
    <dbReference type="NCBI Taxonomy" id="1862640"/>
    <lineage>
        <taxon>Eukaryota</taxon>
        <taxon>Viridiplantae</taxon>
        <taxon>Streptophyta</taxon>
        <taxon>Embryophyta</taxon>
        <taxon>Tracheophyta</taxon>
        <taxon>Spermatophyta</taxon>
        <taxon>Magnoliopsida</taxon>
        <taxon>eudicotyledons</taxon>
        <taxon>Gunneridae</taxon>
        <taxon>Pentapetalae</taxon>
        <taxon>rosids</taxon>
        <taxon>fabids</taxon>
        <taxon>Malpighiales</taxon>
        <taxon>Erythroxylaceae</taxon>
        <taxon>Erythroxylum</taxon>
    </lineage>
</organism>
<keyword evidence="4" id="KW-1185">Reference proteome</keyword>
<gene>
    <name evidence="3" type="ORF">K2173_017333</name>
</gene>
<feature type="compositionally biased region" description="Basic and acidic residues" evidence="1">
    <location>
        <begin position="1"/>
        <end position="19"/>
    </location>
</feature>
<name>A0AAV8TMC4_9ROSI</name>
<reference evidence="3 4" key="1">
    <citation type="submission" date="2021-09" db="EMBL/GenBank/DDBJ databases">
        <title>Genomic insights and catalytic innovation underlie evolution of tropane alkaloids biosynthesis.</title>
        <authorList>
            <person name="Wang Y.-J."/>
            <person name="Tian T."/>
            <person name="Huang J.-P."/>
            <person name="Huang S.-X."/>
        </authorList>
    </citation>
    <scope>NUCLEOTIDE SEQUENCE [LARGE SCALE GENOMIC DNA]</scope>
    <source>
        <strain evidence="3">KIB-2018</strain>
        <tissue evidence="3">Leaf</tissue>
    </source>
</reference>
<evidence type="ECO:0000256" key="2">
    <source>
        <dbReference type="SAM" id="Phobius"/>
    </source>
</evidence>
<dbReference type="EMBL" id="JAIWQS010000004">
    <property type="protein sequence ID" value="KAJ8767289.1"/>
    <property type="molecule type" value="Genomic_DNA"/>
</dbReference>
<keyword evidence="2" id="KW-1133">Transmembrane helix</keyword>
<evidence type="ECO:0000313" key="3">
    <source>
        <dbReference type="EMBL" id="KAJ8767289.1"/>
    </source>
</evidence>
<feature type="compositionally biased region" description="Basic residues" evidence="1">
    <location>
        <begin position="20"/>
        <end position="31"/>
    </location>
</feature>
<evidence type="ECO:0000256" key="1">
    <source>
        <dbReference type="SAM" id="MobiDB-lite"/>
    </source>
</evidence>
<feature type="region of interest" description="Disordered" evidence="1">
    <location>
        <begin position="1"/>
        <end position="31"/>
    </location>
</feature>
<dbReference type="Proteomes" id="UP001159364">
    <property type="component" value="Linkage Group LG04"/>
</dbReference>
<protein>
    <submittedName>
        <fullName evidence="3">Uncharacterized protein</fullName>
    </submittedName>
</protein>
<feature type="transmembrane region" description="Helical" evidence="2">
    <location>
        <begin position="170"/>
        <end position="190"/>
    </location>
</feature>
<sequence>MKEHQTSHEEHSRSSDLSKCRSKHSLLKKPQKVLKKSLNGEFTKVAQDVSPDPINDSSDLLELNHSVQTAESFVFELNPAFSPSSETFPLTPTSNMAIMTEDTGDYSPERHLPEVDVVMIILKQVRTELLKSPDADHRYKKLLDGLLEIVVEEYLALPQEKELFSVKCRVVCLIFLLWVLLVWMVLRFAMESQSSYAGPLAT</sequence>